<accession>A0ABS8CS11</accession>
<evidence type="ECO:0000256" key="1">
    <source>
        <dbReference type="SAM" id="MobiDB-lite"/>
    </source>
</evidence>
<comment type="caution">
    <text evidence="2">The sequence shown here is derived from an EMBL/GenBank/DDBJ whole genome shotgun (WGS) entry which is preliminary data.</text>
</comment>
<dbReference type="RefSeq" id="WP_226937614.1">
    <property type="nucleotide sequence ID" value="NZ_JACDXX010000032.1"/>
</dbReference>
<gene>
    <name evidence="2" type="ORF">H0485_19620</name>
</gene>
<keyword evidence="3" id="KW-1185">Reference proteome</keyword>
<organism evidence="2 3">
    <name type="scientific">Pseudogemmobacter faecipullorum</name>
    <dbReference type="NCBI Taxonomy" id="2755041"/>
    <lineage>
        <taxon>Bacteria</taxon>
        <taxon>Pseudomonadati</taxon>
        <taxon>Pseudomonadota</taxon>
        <taxon>Alphaproteobacteria</taxon>
        <taxon>Rhodobacterales</taxon>
        <taxon>Paracoccaceae</taxon>
        <taxon>Pseudogemmobacter</taxon>
    </lineage>
</organism>
<evidence type="ECO:0000313" key="3">
    <source>
        <dbReference type="Proteomes" id="UP001198571"/>
    </source>
</evidence>
<sequence>MSERAKPKPRSSRRQRNDVLQFRASEAEAQSARRRAGQAGMSLSAYLRSSSLNPSVLPQGTVLQLANLCDQLHMVLERQADREAMSWQLCTELRQRLQALSTE</sequence>
<dbReference type="Pfam" id="PF21983">
    <property type="entry name" value="NikA-like"/>
    <property type="match status" value="1"/>
</dbReference>
<name>A0ABS8CS11_9RHOB</name>
<feature type="region of interest" description="Disordered" evidence="1">
    <location>
        <begin position="1"/>
        <end position="39"/>
    </location>
</feature>
<evidence type="ECO:0008006" key="4">
    <source>
        <dbReference type="Google" id="ProtNLM"/>
    </source>
</evidence>
<proteinExistence type="predicted"/>
<dbReference type="InterPro" id="IPR053842">
    <property type="entry name" value="NikA-like"/>
</dbReference>
<dbReference type="EMBL" id="JACDXX010000032">
    <property type="protein sequence ID" value="MCB5412189.1"/>
    <property type="molecule type" value="Genomic_DNA"/>
</dbReference>
<dbReference type="Proteomes" id="UP001198571">
    <property type="component" value="Unassembled WGS sequence"/>
</dbReference>
<protein>
    <recommendedName>
        <fullName evidence="4">Mobilization protein</fullName>
    </recommendedName>
</protein>
<reference evidence="2 3" key="1">
    <citation type="submission" date="2020-07" db="EMBL/GenBank/DDBJ databases">
        <title>Pseudogemmobacter sp. nov., isolated from poultry manure in Taiwan.</title>
        <authorList>
            <person name="Lin S.-Y."/>
            <person name="Tang Y.-S."/>
            <person name="Young C.-C."/>
        </authorList>
    </citation>
    <scope>NUCLEOTIDE SEQUENCE [LARGE SCALE GENOMIC DNA]</scope>
    <source>
        <strain evidence="2 3">CC-YST710</strain>
    </source>
</reference>
<evidence type="ECO:0000313" key="2">
    <source>
        <dbReference type="EMBL" id="MCB5412189.1"/>
    </source>
</evidence>